<dbReference type="AlphaFoldDB" id="A0A0F8WJT9"/>
<protein>
    <submittedName>
        <fullName evidence="1">Uncharacterized protein</fullName>
    </submittedName>
</protein>
<proteinExistence type="predicted"/>
<comment type="caution">
    <text evidence="1">The sequence shown here is derived from an EMBL/GenBank/DDBJ whole genome shotgun (WGS) entry which is preliminary data.</text>
</comment>
<organism evidence="1">
    <name type="scientific">marine sediment metagenome</name>
    <dbReference type="NCBI Taxonomy" id="412755"/>
    <lineage>
        <taxon>unclassified sequences</taxon>
        <taxon>metagenomes</taxon>
        <taxon>ecological metagenomes</taxon>
    </lineage>
</organism>
<sequence length="74" mass="8121">MKTYTIEVCLYEVETETEDGDLLLDSQVLNAEGEAWPDEREAMAAYQSVLEHVPSAYTVDLDSALGGMALIHGD</sequence>
<reference evidence="1" key="1">
    <citation type="journal article" date="2015" name="Nature">
        <title>Complex archaea that bridge the gap between prokaryotes and eukaryotes.</title>
        <authorList>
            <person name="Spang A."/>
            <person name="Saw J.H."/>
            <person name="Jorgensen S.L."/>
            <person name="Zaremba-Niedzwiedzka K."/>
            <person name="Martijn J."/>
            <person name="Lind A.E."/>
            <person name="van Eijk R."/>
            <person name="Schleper C."/>
            <person name="Guy L."/>
            <person name="Ettema T.J."/>
        </authorList>
    </citation>
    <scope>NUCLEOTIDE SEQUENCE</scope>
</reference>
<dbReference type="EMBL" id="LAZR01064629">
    <property type="protein sequence ID" value="KKK57147.1"/>
    <property type="molecule type" value="Genomic_DNA"/>
</dbReference>
<accession>A0A0F8WJT9</accession>
<gene>
    <name evidence="1" type="ORF">LCGC14_3057400</name>
</gene>
<name>A0A0F8WJT9_9ZZZZ</name>
<evidence type="ECO:0000313" key="1">
    <source>
        <dbReference type="EMBL" id="KKK57147.1"/>
    </source>
</evidence>